<comment type="caution">
    <text evidence="10">Lacks conserved residue(s) required for the propagation of feature annotation.</text>
</comment>
<dbReference type="Pfam" id="PF02949">
    <property type="entry name" value="7tm_6"/>
    <property type="match status" value="1"/>
</dbReference>
<keyword evidence="4 10" id="KW-0812">Transmembrane</keyword>
<protein>
    <recommendedName>
        <fullName evidence="10">Odorant receptor</fullName>
    </recommendedName>
</protein>
<dbReference type="GO" id="GO:0004984">
    <property type="term" value="F:olfactory receptor activity"/>
    <property type="evidence" value="ECO:0007669"/>
    <property type="project" value="InterPro"/>
</dbReference>
<accession>A0A7M7MS95</accession>
<feature type="transmembrane region" description="Helical" evidence="10">
    <location>
        <begin position="152"/>
        <end position="172"/>
    </location>
</feature>
<keyword evidence="7 10" id="KW-0472">Membrane</keyword>
<evidence type="ECO:0000313" key="13">
    <source>
        <dbReference type="RefSeq" id="XP_026300256.1"/>
    </source>
</evidence>
<keyword evidence="9 10" id="KW-0807">Transducer</keyword>
<evidence type="ECO:0000256" key="1">
    <source>
        <dbReference type="ARBA" id="ARBA00004651"/>
    </source>
</evidence>
<dbReference type="PANTHER" id="PTHR21137:SF35">
    <property type="entry name" value="ODORANT RECEPTOR 19A-RELATED"/>
    <property type="match status" value="1"/>
</dbReference>
<dbReference type="Proteomes" id="UP000005203">
    <property type="component" value="Linkage group LG12"/>
</dbReference>
<dbReference type="GO" id="GO:0005549">
    <property type="term" value="F:odorant binding"/>
    <property type="evidence" value="ECO:0007669"/>
    <property type="project" value="InterPro"/>
</dbReference>
<feature type="transmembrane region" description="Helical" evidence="10">
    <location>
        <begin position="66"/>
        <end position="88"/>
    </location>
</feature>
<comment type="similarity">
    <text evidence="10">Belongs to the insect chemoreceptor superfamily. Heteromeric odorant receptor channel (TC 1.A.69) family.</text>
</comment>
<evidence type="ECO:0000256" key="9">
    <source>
        <dbReference type="ARBA" id="ARBA00023224"/>
    </source>
</evidence>
<evidence type="ECO:0000256" key="5">
    <source>
        <dbReference type="ARBA" id="ARBA00022725"/>
    </source>
</evidence>
<sequence>MIINIHSVLLRTIVTSYIQRVFLSSENDMSFLESDVSVSLTSIFMKLVGLWMAADQYEQRLRNISVTYNLVAILFALYLQTTDIYYSWGNFSACLFSVSNTLSLILPLLKIFILLSNKEDFFRLIVYMQRNFLQGNYDDHERKIVFGCKRKCTFFICFFTFFTMATIVSYIAGPIIGNIGKNESDRVLPFNMWINLPLSMTPYFEITFTLQVLSLYQIGVSYFCFDNFLCIMNLHLAGQFKVLQYRISTIADRVIEKEEKKEKLIIDSLYFSNKCYTTFKKYIRQHQALIAYCRKLEVVFNWIVLEQVLMFSLLICLDGYQILMADEDIKTRSIFSFHILSCLCQLLMFSYSCDCILRESVSVATAAYEGPWTLPPMTISGRMMRKDLIVVIMRASIPCCLSGKGYFIVSLETYTSVLSTAASYFTLLRNNIESEIMKHD</sequence>
<keyword evidence="12" id="KW-1185">Reference proteome</keyword>
<dbReference type="GO" id="GO:0007165">
    <property type="term" value="P:signal transduction"/>
    <property type="evidence" value="ECO:0007669"/>
    <property type="project" value="UniProtKB-KW"/>
</dbReference>
<dbReference type="RefSeq" id="XP_026300256.1">
    <property type="nucleotide sequence ID" value="XM_026444471.1"/>
</dbReference>
<evidence type="ECO:0000256" key="3">
    <source>
        <dbReference type="ARBA" id="ARBA00022606"/>
    </source>
</evidence>
<dbReference type="PANTHER" id="PTHR21137">
    <property type="entry name" value="ODORANT RECEPTOR"/>
    <property type="match status" value="1"/>
</dbReference>
<dbReference type="AlphaFoldDB" id="A0A7M7MS95"/>
<feature type="transmembrane region" description="Helical" evidence="10">
    <location>
        <begin position="299"/>
        <end position="323"/>
    </location>
</feature>
<evidence type="ECO:0000256" key="7">
    <source>
        <dbReference type="ARBA" id="ARBA00023136"/>
    </source>
</evidence>
<keyword evidence="2" id="KW-1003">Cell membrane</keyword>
<evidence type="ECO:0000256" key="6">
    <source>
        <dbReference type="ARBA" id="ARBA00022989"/>
    </source>
</evidence>
<proteinExistence type="inferred from homology"/>
<gene>
    <name evidence="13" type="primary">LOC724911</name>
</gene>
<keyword evidence="8 10" id="KW-0675">Receptor</keyword>
<dbReference type="GO" id="GO:0005886">
    <property type="term" value="C:plasma membrane"/>
    <property type="evidence" value="ECO:0007669"/>
    <property type="project" value="UniProtKB-SubCell"/>
</dbReference>
<evidence type="ECO:0000256" key="2">
    <source>
        <dbReference type="ARBA" id="ARBA00022475"/>
    </source>
</evidence>
<dbReference type="InterPro" id="IPR004117">
    <property type="entry name" value="7tm6_olfct_rcpt"/>
</dbReference>
<feature type="transmembrane region" description="Helical" evidence="10">
    <location>
        <begin position="335"/>
        <end position="352"/>
    </location>
</feature>
<evidence type="ECO:0000256" key="8">
    <source>
        <dbReference type="ARBA" id="ARBA00023170"/>
    </source>
</evidence>
<keyword evidence="3 10" id="KW-0716">Sensory transduction</keyword>
<evidence type="ECO:0000313" key="11">
    <source>
        <dbReference type="EnsemblMetazoa" id="XP_026300256"/>
    </source>
</evidence>
<dbReference type="GeneID" id="724911"/>
<evidence type="ECO:0000313" key="12">
    <source>
        <dbReference type="Proteomes" id="UP000005203"/>
    </source>
</evidence>
<reference evidence="13" key="2">
    <citation type="submission" date="2025-04" db="UniProtKB">
        <authorList>
            <consortium name="RefSeq"/>
        </authorList>
    </citation>
    <scope>IDENTIFICATION</scope>
    <source>
        <strain evidence="13">DH4</strain>
        <tissue evidence="13">Whole body</tissue>
    </source>
</reference>
<reference evidence="11" key="1">
    <citation type="submission" date="2021-01" db="UniProtKB">
        <authorList>
            <consortium name="EnsemblMetazoa"/>
        </authorList>
    </citation>
    <scope>IDENTIFICATION</scope>
    <source>
        <strain evidence="11">DH4</strain>
    </source>
</reference>
<dbReference type="EnsemblMetazoa" id="XM_026444471">
    <property type="protein sequence ID" value="XP_026300256"/>
    <property type="gene ID" value="LOC724911"/>
</dbReference>
<evidence type="ECO:0000256" key="4">
    <source>
        <dbReference type="ARBA" id="ARBA00022692"/>
    </source>
</evidence>
<name>A0A7M7MS95_APIME</name>
<feature type="transmembrane region" description="Helical" evidence="10">
    <location>
        <begin position="94"/>
        <end position="115"/>
    </location>
</feature>
<dbReference type="OrthoDB" id="8185860at2759"/>
<organism evidence="11">
    <name type="scientific">Apis mellifera</name>
    <name type="common">Honeybee</name>
    <dbReference type="NCBI Taxonomy" id="7460"/>
    <lineage>
        <taxon>Eukaryota</taxon>
        <taxon>Metazoa</taxon>
        <taxon>Ecdysozoa</taxon>
        <taxon>Arthropoda</taxon>
        <taxon>Hexapoda</taxon>
        <taxon>Insecta</taxon>
        <taxon>Pterygota</taxon>
        <taxon>Neoptera</taxon>
        <taxon>Endopterygota</taxon>
        <taxon>Hymenoptera</taxon>
        <taxon>Apocrita</taxon>
        <taxon>Aculeata</taxon>
        <taxon>Apoidea</taxon>
        <taxon>Anthophila</taxon>
        <taxon>Apidae</taxon>
        <taxon>Apis</taxon>
    </lineage>
</organism>
<comment type="subcellular location">
    <subcellularLocation>
        <location evidence="1 10">Cell membrane</location>
        <topology evidence="1 10">Multi-pass membrane protein</topology>
    </subcellularLocation>
</comment>
<keyword evidence="5 10" id="KW-0552">Olfaction</keyword>
<accession>A0A8B8H8B6</accession>
<keyword evidence="6 10" id="KW-1133">Transmembrane helix</keyword>
<evidence type="ECO:0000256" key="10">
    <source>
        <dbReference type="RuleBase" id="RU351113"/>
    </source>
</evidence>